<feature type="region of interest" description="Disordered" evidence="1">
    <location>
        <begin position="1"/>
        <end position="30"/>
    </location>
</feature>
<organism evidence="2 3">
    <name type="scientific">Pristionchus mayeri</name>
    <dbReference type="NCBI Taxonomy" id="1317129"/>
    <lineage>
        <taxon>Eukaryota</taxon>
        <taxon>Metazoa</taxon>
        <taxon>Ecdysozoa</taxon>
        <taxon>Nematoda</taxon>
        <taxon>Chromadorea</taxon>
        <taxon>Rhabditida</taxon>
        <taxon>Rhabditina</taxon>
        <taxon>Diplogasteromorpha</taxon>
        <taxon>Diplogasteroidea</taxon>
        <taxon>Neodiplogasteridae</taxon>
        <taxon>Pristionchus</taxon>
    </lineage>
</organism>
<feature type="compositionally biased region" description="Acidic residues" evidence="1">
    <location>
        <begin position="490"/>
        <end position="500"/>
    </location>
</feature>
<feature type="non-terminal residue" evidence="2">
    <location>
        <position position="623"/>
    </location>
</feature>
<keyword evidence="3" id="KW-1185">Reference proteome</keyword>
<dbReference type="AlphaFoldDB" id="A0AAN4YXT0"/>
<proteinExistence type="predicted"/>
<dbReference type="Proteomes" id="UP001328107">
    <property type="component" value="Unassembled WGS sequence"/>
</dbReference>
<name>A0AAN4YXT0_9BILA</name>
<evidence type="ECO:0000256" key="1">
    <source>
        <dbReference type="SAM" id="MobiDB-lite"/>
    </source>
</evidence>
<feature type="region of interest" description="Disordered" evidence="1">
    <location>
        <begin position="252"/>
        <end position="274"/>
    </location>
</feature>
<feature type="compositionally biased region" description="Basic and acidic residues" evidence="1">
    <location>
        <begin position="529"/>
        <end position="538"/>
    </location>
</feature>
<feature type="non-terminal residue" evidence="2">
    <location>
        <position position="1"/>
    </location>
</feature>
<feature type="region of interest" description="Disordered" evidence="1">
    <location>
        <begin position="360"/>
        <end position="407"/>
    </location>
</feature>
<comment type="caution">
    <text evidence="2">The sequence shown here is derived from an EMBL/GenBank/DDBJ whole genome shotgun (WGS) entry which is preliminary data.</text>
</comment>
<feature type="region of interest" description="Disordered" evidence="1">
    <location>
        <begin position="194"/>
        <end position="218"/>
    </location>
</feature>
<feature type="compositionally biased region" description="Basic and acidic residues" evidence="1">
    <location>
        <begin position="509"/>
        <end position="522"/>
    </location>
</feature>
<protein>
    <submittedName>
        <fullName evidence="2">Uncharacterized protein</fullName>
    </submittedName>
</protein>
<feature type="region of interest" description="Disordered" evidence="1">
    <location>
        <begin position="455"/>
        <end position="569"/>
    </location>
</feature>
<feature type="compositionally biased region" description="Basic and acidic residues" evidence="1">
    <location>
        <begin position="1"/>
        <end position="29"/>
    </location>
</feature>
<sequence>KRKEKEKREKEERERKEKEAKERREREEGQLAQLQLLFSQPLAATAAGAAGEATPTPARIQNHSLFSSVDDDVLVFESIDDMLDSETFGTDIFRASTILKDEWRLLGVPPKEALKTDQELLSAAVPRVLRGEEEREFGVFRMGDERPDMRVQPKKKKRRRKVLIESEDDECMETVEGVPMGGSDPQLLEAPVGSQLQEGQKGGASPTDDQSARDKKREMKEEYRLKKHLESIDVRFATDGDDLFSLLHGGASPAAAAADPTSSRNSQPGPLPAATTAAVVAKEKAAPSHPQSAAAVAAGPVAFASTRNELFELFHGEASAAISRPAAHAATVAAAPSPPVVIHSAISGNDLFDLVHMAEQPAASTSSDRKEDEEKRETAAAGAPAVGAAMEKVAPSHPQSTAAEAVSRAVGDEASPCSYSSPLLVVADGPHPLHPRAPRFAILPYPERPRYADGWWFRPSRPRPPPIESRKEARKKRREAEEAWKRQLEKEEEEEEESATEAEAAYASRVDERRAPADDMRARLLGALQEKKEEKPAEHLVVASTAAEKKKESATEAVTHAPHAYERRAPADDLRLRLLGALQKNKDEIQKPPQPLAVVTATVEKEEAKGGDAVENVLVDLSP</sequence>
<accession>A0AAN4YXT0</accession>
<evidence type="ECO:0000313" key="3">
    <source>
        <dbReference type="Proteomes" id="UP001328107"/>
    </source>
</evidence>
<feature type="compositionally biased region" description="Low complexity" evidence="1">
    <location>
        <begin position="379"/>
        <end position="389"/>
    </location>
</feature>
<dbReference type="EMBL" id="BTRK01000001">
    <property type="protein sequence ID" value="GMR30428.1"/>
    <property type="molecule type" value="Genomic_DNA"/>
</dbReference>
<feature type="compositionally biased region" description="Basic and acidic residues" evidence="1">
    <location>
        <begin position="367"/>
        <end position="378"/>
    </location>
</feature>
<reference evidence="3" key="1">
    <citation type="submission" date="2022-10" db="EMBL/GenBank/DDBJ databases">
        <title>Genome assembly of Pristionchus species.</title>
        <authorList>
            <person name="Yoshida K."/>
            <person name="Sommer R.J."/>
        </authorList>
    </citation>
    <scope>NUCLEOTIDE SEQUENCE [LARGE SCALE GENOMIC DNA]</scope>
    <source>
        <strain evidence="3">RS5460</strain>
    </source>
</reference>
<feature type="compositionally biased region" description="Basic and acidic residues" evidence="1">
    <location>
        <begin position="478"/>
        <end position="489"/>
    </location>
</feature>
<gene>
    <name evidence="2" type="ORF">PMAYCL1PPCAC_00623</name>
</gene>
<evidence type="ECO:0000313" key="2">
    <source>
        <dbReference type="EMBL" id="GMR30428.1"/>
    </source>
</evidence>